<dbReference type="RefSeq" id="WP_197316856.1">
    <property type="nucleotide sequence ID" value="NZ_JADZSC010000001.1"/>
</dbReference>
<keyword evidence="2" id="KW-1185">Reference proteome</keyword>
<evidence type="ECO:0000313" key="2">
    <source>
        <dbReference type="Proteomes" id="UP000614490"/>
    </source>
</evidence>
<protein>
    <submittedName>
        <fullName evidence="1">Uncharacterized protein</fullName>
    </submittedName>
</protein>
<dbReference type="EMBL" id="JADZSC010000001">
    <property type="protein sequence ID" value="MBH0229698.1"/>
    <property type="molecule type" value="Genomic_DNA"/>
</dbReference>
<proteinExistence type="predicted"/>
<accession>A0A931HUK5</accession>
<reference evidence="1 2" key="1">
    <citation type="journal article" date="2005" name="Int. J. Syst. Evol. Microbiol.">
        <title>Halobacillus yeomjeoni sp. nov., isolated from a marine solar saltern in Korea.</title>
        <authorList>
            <person name="Yoon J.H."/>
            <person name="Kang S.J."/>
            <person name="Lee C.H."/>
            <person name="Oh H.W."/>
            <person name="Oh T.K."/>
        </authorList>
    </citation>
    <scope>NUCLEOTIDE SEQUENCE [LARGE SCALE GENOMIC DNA]</scope>
    <source>
        <strain evidence="1 2">KCTC 3957</strain>
    </source>
</reference>
<evidence type="ECO:0000313" key="1">
    <source>
        <dbReference type="EMBL" id="MBH0229698.1"/>
    </source>
</evidence>
<organism evidence="1 2">
    <name type="scientific">Halobacillus yeomjeoni</name>
    <dbReference type="NCBI Taxonomy" id="311194"/>
    <lineage>
        <taxon>Bacteria</taxon>
        <taxon>Bacillati</taxon>
        <taxon>Bacillota</taxon>
        <taxon>Bacilli</taxon>
        <taxon>Bacillales</taxon>
        <taxon>Bacillaceae</taxon>
        <taxon>Halobacillus</taxon>
    </lineage>
</organism>
<gene>
    <name evidence="1" type="ORF">H0267_05655</name>
</gene>
<dbReference type="AlphaFoldDB" id="A0A931HUK5"/>
<sequence length="52" mass="5968">MSSCIITLLFGGIYLSGWFVGVDWGDYNLKFSWNMFNSEELRQLVGMKPMGK</sequence>
<dbReference type="Proteomes" id="UP000614490">
    <property type="component" value="Unassembled WGS sequence"/>
</dbReference>
<name>A0A931HUK5_9BACI</name>
<comment type="caution">
    <text evidence="1">The sequence shown here is derived from an EMBL/GenBank/DDBJ whole genome shotgun (WGS) entry which is preliminary data.</text>
</comment>